<name>A0ABN2M952_9MICO</name>
<keyword evidence="2" id="KW-1185">Reference proteome</keyword>
<dbReference type="RefSeq" id="WP_344296760.1">
    <property type="nucleotide sequence ID" value="NZ_BAAANJ010000009.1"/>
</dbReference>
<organism evidence="1 2">
    <name type="scientific">Agromyces neolithicus</name>
    <dbReference type="NCBI Taxonomy" id="269420"/>
    <lineage>
        <taxon>Bacteria</taxon>
        <taxon>Bacillati</taxon>
        <taxon>Actinomycetota</taxon>
        <taxon>Actinomycetes</taxon>
        <taxon>Micrococcales</taxon>
        <taxon>Microbacteriaceae</taxon>
        <taxon>Agromyces</taxon>
    </lineage>
</organism>
<reference evidence="1 2" key="1">
    <citation type="journal article" date="2019" name="Int. J. Syst. Evol. Microbiol.">
        <title>The Global Catalogue of Microorganisms (GCM) 10K type strain sequencing project: providing services to taxonomists for standard genome sequencing and annotation.</title>
        <authorList>
            <consortium name="The Broad Institute Genomics Platform"/>
            <consortium name="The Broad Institute Genome Sequencing Center for Infectious Disease"/>
            <person name="Wu L."/>
            <person name="Ma J."/>
        </authorList>
    </citation>
    <scope>NUCLEOTIDE SEQUENCE [LARGE SCALE GENOMIC DNA]</scope>
    <source>
        <strain evidence="1 2">JCM 14322</strain>
    </source>
</reference>
<dbReference type="Proteomes" id="UP001500002">
    <property type="component" value="Unassembled WGS sequence"/>
</dbReference>
<dbReference type="InterPro" id="IPR011008">
    <property type="entry name" value="Dimeric_a/b-barrel"/>
</dbReference>
<evidence type="ECO:0000313" key="1">
    <source>
        <dbReference type="EMBL" id="GAA1815279.1"/>
    </source>
</evidence>
<protein>
    <recommendedName>
        <fullName evidence="3">Antibiotic biosynthesis monooxygenase</fullName>
    </recommendedName>
</protein>
<accession>A0ABN2M952</accession>
<comment type="caution">
    <text evidence="1">The sequence shown here is derived from an EMBL/GenBank/DDBJ whole genome shotgun (WGS) entry which is preliminary data.</text>
</comment>
<evidence type="ECO:0000313" key="2">
    <source>
        <dbReference type="Proteomes" id="UP001500002"/>
    </source>
</evidence>
<evidence type="ECO:0008006" key="3">
    <source>
        <dbReference type="Google" id="ProtNLM"/>
    </source>
</evidence>
<gene>
    <name evidence="1" type="ORF">GCM10009749_26240</name>
</gene>
<dbReference type="Gene3D" id="3.30.70.100">
    <property type="match status" value="1"/>
</dbReference>
<proteinExistence type="predicted"/>
<dbReference type="SUPFAM" id="SSF54909">
    <property type="entry name" value="Dimeric alpha+beta barrel"/>
    <property type="match status" value="1"/>
</dbReference>
<sequence length="118" mass="13938">MYTTTFIFETKQYDDEFHRRNDTIAEQARTIPGFLGEEEWHNEATGLHAEVYYWETRDAMLELIGMPEHREAKARHERWIGDYRVVISEVETIYGSQDLGLQHRPTAVRSGLRPLREA</sequence>
<dbReference type="EMBL" id="BAAANJ010000009">
    <property type="protein sequence ID" value="GAA1815279.1"/>
    <property type="molecule type" value="Genomic_DNA"/>
</dbReference>